<comment type="caution">
    <text evidence="2">The sequence shown here is derived from an EMBL/GenBank/DDBJ whole genome shotgun (WGS) entry which is preliminary data.</text>
</comment>
<gene>
    <name evidence="2" type="ORF">SPI_00934</name>
</gene>
<dbReference type="STRING" id="1081102.A0A162MQY2"/>
<name>A0A162MQY2_9HYPO</name>
<evidence type="ECO:0000313" key="3">
    <source>
        <dbReference type="Proteomes" id="UP000076874"/>
    </source>
</evidence>
<dbReference type="Proteomes" id="UP000076874">
    <property type="component" value="Unassembled WGS sequence"/>
</dbReference>
<dbReference type="EMBL" id="AZHD01000001">
    <property type="protein sequence ID" value="OAA68739.1"/>
    <property type="molecule type" value="Genomic_DNA"/>
</dbReference>
<evidence type="ECO:0000313" key="2">
    <source>
        <dbReference type="EMBL" id="OAA68739.1"/>
    </source>
</evidence>
<evidence type="ECO:0000256" key="1">
    <source>
        <dbReference type="SAM" id="MobiDB-lite"/>
    </source>
</evidence>
<feature type="region of interest" description="Disordered" evidence="1">
    <location>
        <begin position="59"/>
        <end position="89"/>
    </location>
</feature>
<evidence type="ECO:0008006" key="4">
    <source>
        <dbReference type="Google" id="ProtNLM"/>
    </source>
</evidence>
<organism evidence="2 3">
    <name type="scientific">Niveomyces insectorum RCEF 264</name>
    <dbReference type="NCBI Taxonomy" id="1081102"/>
    <lineage>
        <taxon>Eukaryota</taxon>
        <taxon>Fungi</taxon>
        <taxon>Dikarya</taxon>
        <taxon>Ascomycota</taxon>
        <taxon>Pezizomycotina</taxon>
        <taxon>Sordariomycetes</taxon>
        <taxon>Hypocreomycetidae</taxon>
        <taxon>Hypocreales</taxon>
        <taxon>Cordycipitaceae</taxon>
        <taxon>Niveomyces</taxon>
    </lineage>
</organism>
<proteinExistence type="predicted"/>
<dbReference type="OrthoDB" id="1022638at2759"/>
<reference evidence="2 3" key="1">
    <citation type="journal article" date="2016" name="Genome Biol. Evol.">
        <title>Divergent and convergent evolution of fungal pathogenicity.</title>
        <authorList>
            <person name="Shang Y."/>
            <person name="Xiao G."/>
            <person name="Zheng P."/>
            <person name="Cen K."/>
            <person name="Zhan S."/>
            <person name="Wang C."/>
        </authorList>
    </citation>
    <scope>NUCLEOTIDE SEQUENCE [LARGE SCALE GENOMIC DNA]</scope>
    <source>
        <strain evidence="2 3">RCEF 264</strain>
    </source>
</reference>
<dbReference type="AlphaFoldDB" id="A0A162MQY2"/>
<keyword evidence="3" id="KW-1185">Reference proteome</keyword>
<protein>
    <recommendedName>
        <fullName evidence="4">BTB domain-containing protein</fullName>
    </recommendedName>
</protein>
<accession>A0A162MQY2</accession>
<dbReference type="InterPro" id="IPR011333">
    <property type="entry name" value="SKP1/BTB/POZ_sf"/>
</dbReference>
<feature type="compositionally biased region" description="Low complexity" evidence="1">
    <location>
        <begin position="60"/>
        <end position="89"/>
    </location>
</feature>
<sequence length="418" mass="45716">MNDSHYPLPCKEVTANTYHADLIRVLVGPDQREFVLPRALLCASSPFFRDSIDAVPEGLTTTTSTPTTALVSPASSASSTPTSASTSPAFSSQAPLAIWLSGESAGMFELFVLWLYRHYDFRPVVDKAVTILVAKCGGDEPIDLCAPSSSQNTFASQSCRELHWNLVHLHLFAAMIDVPALQDVVMDSLQDLYLRFDWDATPALLRFLYVESEPFAAFRLRKWAVALLAWTLSNRGPLVSRVSRVSRVSQTATGGDDDTAELRRLLDEAPQLRADYDAHRAKLVASRADARIKNPQLRIPSNHLRREDRHFGFRQCSFHSHRRVVGEGRCPHHGAVARSRAYSATTAAATVAAGVTPAAATASPQAAVHYRKAHSASSSLSSTVSSIRSEPRVVDLPMWSPRSVITPGVRSLGMELTI</sequence>
<dbReference type="Gene3D" id="3.30.710.10">
    <property type="entry name" value="Potassium Channel Kv1.1, Chain A"/>
    <property type="match status" value="1"/>
</dbReference>